<proteinExistence type="predicted"/>
<dbReference type="AlphaFoldDB" id="A0A3M7PRS9"/>
<dbReference type="EMBL" id="REGN01009303">
    <property type="protein sequence ID" value="RNA01491.1"/>
    <property type="molecule type" value="Genomic_DNA"/>
</dbReference>
<feature type="chain" id="PRO_5018045803" evidence="1">
    <location>
        <begin position="17"/>
        <end position="78"/>
    </location>
</feature>
<name>A0A3M7PRS9_BRAPC</name>
<evidence type="ECO:0000313" key="3">
    <source>
        <dbReference type="Proteomes" id="UP000276133"/>
    </source>
</evidence>
<feature type="signal peptide" evidence="1">
    <location>
        <begin position="1"/>
        <end position="16"/>
    </location>
</feature>
<accession>A0A3M7PRS9</accession>
<gene>
    <name evidence="2" type="ORF">BpHYR1_030797</name>
</gene>
<evidence type="ECO:0000313" key="2">
    <source>
        <dbReference type="EMBL" id="RNA01491.1"/>
    </source>
</evidence>
<keyword evidence="1" id="KW-0732">Signal</keyword>
<protein>
    <submittedName>
        <fullName evidence="2">Uncharacterized protein</fullName>
    </submittedName>
</protein>
<reference evidence="2 3" key="1">
    <citation type="journal article" date="2018" name="Sci. Rep.">
        <title>Genomic signatures of local adaptation to the degree of environmental predictability in rotifers.</title>
        <authorList>
            <person name="Franch-Gras L."/>
            <person name="Hahn C."/>
            <person name="Garcia-Roger E.M."/>
            <person name="Carmona M.J."/>
            <person name="Serra M."/>
            <person name="Gomez A."/>
        </authorList>
    </citation>
    <scope>NUCLEOTIDE SEQUENCE [LARGE SCALE GENOMIC DNA]</scope>
    <source>
        <strain evidence="2">HYR1</strain>
    </source>
</reference>
<evidence type="ECO:0000256" key="1">
    <source>
        <dbReference type="SAM" id="SignalP"/>
    </source>
</evidence>
<sequence>MTFELIFIILFTLREASEPLIETRQFKLGLYCKYLYRKFAYLKKIEKVTYGNGMIYLNYFIIGLAESNNKIKEINNFV</sequence>
<comment type="caution">
    <text evidence="2">The sequence shown here is derived from an EMBL/GenBank/DDBJ whole genome shotgun (WGS) entry which is preliminary data.</text>
</comment>
<organism evidence="2 3">
    <name type="scientific">Brachionus plicatilis</name>
    <name type="common">Marine rotifer</name>
    <name type="synonym">Brachionus muelleri</name>
    <dbReference type="NCBI Taxonomy" id="10195"/>
    <lineage>
        <taxon>Eukaryota</taxon>
        <taxon>Metazoa</taxon>
        <taxon>Spiralia</taxon>
        <taxon>Gnathifera</taxon>
        <taxon>Rotifera</taxon>
        <taxon>Eurotatoria</taxon>
        <taxon>Monogononta</taxon>
        <taxon>Pseudotrocha</taxon>
        <taxon>Ploima</taxon>
        <taxon>Brachionidae</taxon>
        <taxon>Brachionus</taxon>
    </lineage>
</organism>
<keyword evidence="3" id="KW-1185">Reference proteome</keyword>
<dbReference type="Proteomes" id="UP000276133">
    <property type="component" value="Unassembled WGS sequence"/>
</dbReference>